<proteinExistence type="predicted"/>
<dbReference type="EMBL" id="LR796400">
    <property type="protein sequence ID" value="CAB4142036.1"/>
    <property type="molecule type" value="Genomic_DNA"/>
</dbReference>
<organism evidence="2">
    <name type="scientific">uncultured Caudovirales phage</name>
    <dbReference type="NCBI Taxonomy" id="2100421"/>
    <lineage>
        <taxon>Viruses</taxon>
        <taxon>Duplodnaviria</taxon>
        <taxon>Heunggongvirae</taxon>
        <taxon>Uroviricota</taxon>
        <taxon>Caudoviricetes</taxon>
        <taxon>Peduoviridae</taxon>
        <taxon>Maltschvirus</taxon>
        <taxon>Maltschvirus maltsch</taxon>
    </lineage>
</organism>
<gene>
    <name evidence="1" type="ORF">UFOVP427_16</name>
    <name evidence="2" type="ORF">UFOVP697_34</name>
</gene>
<sequence length="76" mass="8869">MPADILEAFTNQMELYQITKEDIHRHSRVNRSTIRKALNGGAIRKDLQLNMVNTLVYYIRNRQIDGIPKKCKKVKA</sequence>
<protein>
    <submittedName>
        <fullName evidence="2">Uncharacterized protein</fullName>
    </submittedName>
</protein>
<name>A0A6J5NF17_9CAUD</name>
<evidence type="ECO:0000313" key="1">
    <source>
        <dbReference type="EMBL" id="CAB4142036.1"/>
    </source>
</evidence>
<accession>A0A6J5NF17</accession>
<evidence type="ECO:0000313" key="2">
    <source>
        <dbReference type="EMBL" id="CAB4158320.1"/>
    </source>
</evidence>
<reference evidence="2" key="1">
    <citation type="submission" date="2020-04" db="EMBL/GenBank/DDBJ databases">
        <authorList>
            <person name="Chiriac C."/>
            <person name="Salcher M."/>
            <person name="Ghai R."/>
            <person name="Kavagutti S V."/>
        </authorList>
    </citation>
    <scope>NUCLEOTIDE SEQUENCE</scope>
</reference>
<dbReference type="EMBL" id="LR796668">
    <property type="protein sequence ID" value="CAB4158320.1"/>
    <property type="molecule type" value="Genomic_DNA"/>
</dbReference>